<accession>A0A5A5TH77</accession>
<dbReference type="Proteomes" id="UP000322530">
    <property type="component" value="Unassembled WGS sequence"/>
</dbReference>
<evidence type="ECO:0000259" key="1">
    <source>
        <dbReference type="Pfam" id="PF13358"/>
    </source>
</evidence>
<protein>
    <recommendedName>
        <fullName evidence="1">Tc1-like transposase DDE domain-containing protein</fullName>
    </recommendedName>
</protein>
<dbReference type="EMBL" id="BIXY01000068">
    <property type="protein sequence ID" value="GCF10379.1"/>
    <property type="molecule type" value="Genomic_DNA"/>
</dbReference>
<dbReference type="AlphaFoldDB" id="A0A5A5TH77"/>
<proteinExistence type="predicted"/>
<name>A0A5A5TH77_9CHLR</name>
<dbReference type="GO" id="GO:0003676">
    <property type="term" value="F:nucleic acid binding"/>
    <property type="evidence" value="ECO:0007669"/>
    <property type="project" value="InterPro"/>
</dbReference>
<dbReference type="InterPro" id="IPR036397">
    <property type="entry name" value="RNaseH_sf"/>
</dbReference>
<gene>
    <name evidence="2" type="ORF">KDI_39430</name>
</gene>
<organism evidence="2 3">
    <name type="scientific">Dictyobacter arantiisoli</name>
    <dbReference type="NCBI Taxonomy" id="2014874"/>
    <lineage>
        <taxon>Bacteria</taxon>
        <taxon>Bacillati</taxon>
        <taxon>Chloroflexota</taxon>
        <taxon>Ktedonobacteria</taxon>
        <taxon>Ktedonobacterales</taxon>
        <taxon>Dictyobacteraceae</taxon>
        <taxon>Dictyobacter</taxon>
    </lineage>
</organism>
<comment type="caution">
    <text evidence="2">The sequence shown here is derived from an EMBL/GenBank/DDBJ whole genome shotgun (WGS) entry which is preliminary data.</text>
</comment>
<reference evidence="2 3" key="1">
    <citation type="submission" date="2019-01" db="EMBL/GenBank/DDBJ databases">
        <title>Draft genome sequence of Dictyobacter sp. Uno17.</title>
        <authorList>
            <person name="Wang C.M."/>
            <person name="Zheng Y."/>
            <person name="Sakai Y."/>
            <person name="Abe K."/>
            <person name="Yokota A."/>
            <person name="Yabe S."/>
        </authorList>
    </citation>
    <scope>NUCLEOTIDE SEQUENCE [LARGE SCALE GENOMIC DNA]</scope>
    <source>
        <strain evidence="2 3">Uno17</strain>
    </source>
</reference>
<evidence type="ECO:0000313" key="2">
    <source>
        <dbReference type="EMBL" id="GCF10379.1"/>
    </source>
</evidence>
<keyword evidence="3" id="KW-1185">Reference proteome</keyword>
<dbReference type="PANTHER" id="PTHR46564:SF1">
    <property type="entry name" value="TRANSPOSASE"/>
    <property type="match status" value="1"/>
</dbReference>
<dbReference type="InterPro" id="IPR038717">
    <property type="entry name" value="Tc1-like_DDE_dom"/>
</dbReference>
<evidence type="ECO:0000313" key="3">
    <source>
        <dbReference type="Proteomes" id="UP000322530"/>
    </source>
</evidence>
<feature type="domain" description="Tc1-like transposase DDE" evidence="1">
    <location>
        <begin position="2"/>
        <end position="78"/>
    </location>
</feature>
<dbReference type="PANTHER" id="PTHR46564">
    <property type="entry name" value="TRANSPOSASE"/>
    <property type="match status" value="1"/>
</dbReference>
<sequence>MDTAAFERYVTEVLGPTLRPRQIVVLDNLSVHKADSIRKAIEARGCELLFLPPYSPDFTPIEQVFSKIKAILRGLGARIRDALVEAIRLAVDAITCDDAVAWFIHAGYSLPAESS</sequence>
<dbReference type="Gene3D" id="3.30.420.10">
    <property type="entry name" value="Ribonuclease H-like superfamily/Ribonuclease H"/>
    <property type="match status" value="1"/>
</dbReference>
<dbReference type="Pfam" id="PF13358">
    <property type="entry name" value="DDE_3"/>
    <property type="match status" value="1"/>
</dbReference>